<name>A0A2N9LBH8_9BACT</name>
<evidence type="ECO:0000313" key="9">
    <source>
        <dbReference type="EMBL" id="SPE20325.1"/>
    </source>
</evidence>
<evidence type="ECO:0000256" key="5">
    <source>
        <dbReference type="ARBA" id="ARBA00022692"/>
    </source>
</evidence>
<feature type="transmembrane region" description="Helical" evidence="8">
    <location>
        <begin position="214"/>
        <end position="233"/>
    </location>
</feature>
<evidence type="ECO:0000256" key="8">
    <source>
        <dbReference type="SAM" id="Phobius"/>
    </source>
</evidence>
<keyword evidence="4" id="KW-0808">Transferase</keyword>
<evidence type="ECO:0000313" key="10">
    <source>
        <dbReference type="Proteomes" id="UP000239735"/>
    </source>
</evidence>
<evidence type="ECO:0000256" key="4">
    <source>
        <dbReference type="ARBA" id="ARBA00022679"/>
    </source>
</evidence>
<reference evidence="10" key="1">
    <citation type="submission" date="2018-02" db="EMBL/GenBank/DDBJ databases">
        <authorList>
            <person name="Hausmann B."/>
        </authorList>
    </citation>
    <scope>NUCLEOTIDE SEQUENCE [LARGE SCALE GENOMIC DNA]</scope>
    <source>
        <strain evidence="10">Peat soil MAG SbA5</strain>
    </source>
</reference>
<feature type="transmembrane region" description="Helical" evidence="8">
    <location>
        <begin position="310"/>
        <end position="334"/>
    </location>
</feature>
<feature type="transmembrane region" description="Helical" evidence="8">
    <location>
        <begin position="141"/>
        <end position="160"/>
    </location>
</feature>
<dbReference type="EMBL" id="OKRB01000085">
    <property type="protein sequence ID" value="SPE20325.1"/>
    <property type="molecule type" value="Genomic_DNA"/>
</dbReference>
<keyword evidence="3" id="KW-0328">Glycosyltransferase</keyword>
<dbReference type="AlphaFoldDB" id="A0A2N9LBH8"/>
<proteinExistence type="predicted"/>
<evidence type="ECO:0000256" key="7">
    <source>
        <dbReference type="ARBA" id="ARBA00023136"/>
    </source>
</evidence>
<comment type="subcellular location">
    <subcellularLocation>
        <location evidence="1">Cell membrane</location>
        <topology evidence="1">Multi-pass membrane protein</topology>
    </subcellularLocation>
</comment>
<dbReference type="GO" id="GO:0009103">
    <property type="term" value="P:lipopolysaccharide biosynthetic process"/>
    <property type="evidence" value="ECO:0007669"/>
    <property type="project" value="UniProtKB-ARBA"/>
</dbReference>
<keyword evidence="2" id="KW-1003">Cell membrane</keyword>
<dbReference type="InterPro" id="IPR050297">
    <property type="entry name" value="LipidA_mod_glycosyltrf_83"/>
</dbReference>
<keyword evidence="5 8" id="KW-0812">Transmembrane</keyword>
<accession>A0A2N9LBH8</accession>
<feature type="transmembrane region" description="Helical" evidence="8">
    <location>
        <begin position="172"/>
        <end position="194"/>
    </location>
</feature>
<protein>
    <submittedName>
        <fullName evidence="9">Putative membrane protein</fullName>
    </submittedName>
</protein>
<evidence type="ECO:0000256" key="2">
    <source>
        <dbReference type="ARBA" id="ARBA00022475"/>
    </source>
</evidence>
<dbReference type="PANTHER" id="PTHR33908:SF11">
    <property type="entry name" value="MEMBRANE PROTEIN"/>
    <property type="match status" value="1"/>
</dbReference>
<evidence type="ECO:0000256" key="6">
    <source>
        <dbReference type="ARBA" id="ARBA00022989"/>
    </source>
</evidence>
<dbReference type="GO" id="GO:0016763">
    <property type="term" value="F:pentosyltransferase activity"/>
    <property type="evidence" value="ECO:0007669"/>
    <property type="project" value="TreeGrafter"/>
</dbReference>
<feature type="transmembrane region" description="Helical" evidence="8">
    <location>
        <begin position="354"/>
        <end position="372"/>
    </location>
</feature>
<evidence type="ECO:0000256" key="1">
    <source>
        <dbReference type="ARBA" id="ARBA00004651"/>
    </source>
</evidence>
<sequence length="533" mass="60105">MRLKGILSPRLDAPLPLWMIFPVVFVAVYASHFMLLRVPYYWDEAGYYIPAAWDFFRTGCLIPTTTLTNAHPPLPSIYLALWWKVSGFYPEVTREAVLMVASLGLLAVWRLPMRLLGVASVAFWTVLLTGLYPIWFAQCSLAHADIFAAACSLWGLVYALPARGRNPWAAALWFAAAALSKETAIAIPLTLVAIDIVEGFRSGAPARLKLWREAAWLSSCVIPLAAWYAYHYARTGFLFGNPEYLRYNAEATLTPLRILAAFGHRILHLTAHMNLFVPVLTAFAALLLNPRTDVEGHERPRLDRPILLRIWLLLLVNALVFSFLGGALLTRYLLPMYPLVLFLAVSVLYRRVPYWYGLTLLSAFAFFAALFINPPYGFAPEDNLSYVRVVRMHQAGIAELTKLCPAAKVLTAWPMTDELTHPELGYVKEPWDVFPVDDFTADQIARASQEPEKYSAALVFSTKDEPPSPFLNLGGEKLDERYFGLHHDLSPDLIARELNGTLVWRLDDRSLWIALIRFNHPVEARLDFGGLQN</sequence>
<keyword evidence="7 8" id="KW-0472">Membrane</keyword>
<dbReference type="GO" id="GO:0005886">
    <property type="term" value="C:plasma membrane"/>
    <property type="evidence" value="ECO:0007669"/>
    <property type="project" value="UniProtKB-SubCell"/>
</dbReference>
<feature type="transmembrane region" description="Helical" evidence="8">
    <location>
        <begin position="15"/>
        <end position="35"/>
    </location>
</feature>
<gene>
    <name evidence="9" type="ORF">SBA5_290179</name>
</gene>
<dbReference type="PANTHER" id="PTHR33908">
    <property type="entry name" value="MANNOSYLTRANSFERASE YKCB-RELATED"/>
    <property type="match status" value="1"/>
</dbReference>
<dbReference type="Proteomes" id="UP000239735">
    <property type="component" value="Unassembled WGS sequence"/>
</dbReference>
<evidence type="ECO:0000256" key="3">
    <source>
        <dbReference type="ARBA" id="ARBA00022676"/>
    </source>
</evidence>
<keyword evidence="6 8" id="KW-1133">Transmembrane helix</keyword>
<organism evidence="9 10">
    <name type="scientific">Candidatus Sulfuritelmatomonas gaucii</name>
    <dbReference type="NCBI Taxonomy" id="2043161"/>
    <lineage>
        <taxon>Bacteria</taxon>
        <taxon>Pseudomonadati</taxon>
        <taxon>Acidobacteriota</taxon>
        <taxon>Terriglobia</taxon>
        <taxon>Terriglobales</taxon>
        <taxon>Acidobacteriaceae</taxon>
        <taxon>Candidatus Sulfuritelmatomonas</taxon>
    </lineage>
</organism>
<feature type="transmembrane region" description="Helical" evidence="8">
    <location>
        <begin position="116"/>
        <end position="135"/>
    </location>
</feature>